<evidence type="ECO:0000313" key="7">
    <source>
        <dbReference type="Proteomes" id="UP000653305"/>
    </source>
</evidence>
<evidence type="ECO:0000256" key="4">
    <source>
        <dbReference type="RuleBase" id="RU369070"/>
    </source>
</evidence>
<evidence type="ECO:0000256" key="2">
    <source>
        <dbReference type="ARBA" id="ARBA00011915"/>
    </source>
</evidence>
<accession>A0A830B7L2</accession>
<protein>
    <recommendedName>
        <fullName evidence="2 4">3-hydroxyisobutyryl-CoA hydrolase</fullName>
        <shortName evidence="4">HIB-CoA hydrolase</shortName>
        <shortName evidence="4">HIBYL-CoA-H</shortName>
        <ecNumber evidence="2 4">3.1.2.4</ecNumber>
    </recommendedName>
    <alternativeName>
        <fullName evidence="4">3-hydroxyisobutyryl-coenzyme A hydrolase</fullName>
    </alternativeName>
</protein>
<dbReference type="InterPro" id="IPR032259">
    <property type="entry name" value="HIBYL-CoA-H"/>
</dbReference>
<name>A0A830B7L2_9LAMI</name>
<comment type="similarity">
    <text evidence="4">Belongs to the enoyl-CoA hydratase/isomerase family.</text>
</comment>
<keyword evidence="7" id="KW-1185">Reference proteome</keyword>
<dbReference type="Gene3D" id="3.90.226.10">
    <property type="entry name" value="2-enoyl-CoA Hydratase, Chain A, domain 1"/>
    <property type="match status" value="1"/>
</dbReference>
<dbReference type="SUPFAM" id="SSF52096">
    <property type="entry name" value="ClpP/crotonase"/>
    <property type="match status" value="1"/>
</dbReference>
<dbReference type="OrthoDB" id="16820at2759"/>
<comment type="catalytic activity">
    <reaction evidence="1 4">
        <text>3-hydroxy-2-methylpropanoyl-CoA + H2O = 3-hydroxy-2-methylpropanoate + CoA + H(+)</text>
        <dbReference type="Rhea" id="RHEA:20888"/>
        <dbReference type="ChEBI" id="CHEBI:11805"/>
        <dbReference type="ChEBI" id="CHEBI:15377"/>
        <dbReference type="ChEBI" id="CHEBI:15378"/>
        <dbReference type="ChEBI" id="CHEBI:57287"/>
        <dbReference type="ChEBI" id="CHEBI:57340"/>
        <dbReference type="EC" id="3.1.2.4"/>
    </reaction>
</comment>
<evidence type="ECO:0000256" key="3">
    <source>
        <dbReference type="ARBA" id="ARBA00022801"/>
    </source>
</evidence>
<dbReference type="EMBL" id="BMAC01000021">
    <property type="protein sequence ID" value="GFP80654.1"/>
    <property type="molecule type" value="Genomic_DNA"/>
</dbReference>
<dbReference type="AlphaFoldDB" id="A0A830B7L2"/>
<dbReference type="Proteomes" id="UP000653305">
    <property type="component" value="Unassembled WGS sequence"/>
</dbReference>
<dbReference type="GO" id="GO:0006574">
    <property type="term" value="P:L-valine catabolic process"/>
    <property type="evidence" value="ECO:0007669"/>
    <property type="project" value="UniProtKB-UniRule"/>
</dbReference>
<dbReference type="PANTHER" id="PTHR43176:SF3">
    <property type="entry name" value="3-HYDROXYISOBUTYRYL-COA HYDROLASE, MITOCHONDRIAL"/>
    <property type="match status" value="1"/>
</dbReference>
<sequence length="178" mass="19996">MLACGLATHFVPSEGLPVLEEALDKADSGDPAVISSIIHDFSIITKFKRIALTKGLNIINKSFSRRTVEEIISSLKREAADRTDDWISSTIHSFKKASPMSLKISLRSGREGRLEGISECLSREYIMLSHAIRYKDFVEGYRAILLDKDRNPKVCALFALKEWEKISKLCNLSLFSCD</sequence>
<reference evidence="6" key="1">
    <citation type="submission" date="2020-07" db="EMBL/GenBank/DDBJ databases">
        <title>Ethylene signaling mediates host invasion by parasitic plants.</title>
        <authorList>
            <person name="Yoshida S."/>
        </authorList>
    </citation>
    <scope>NUCLEOTIDE SEQUENCE</scope>
    <source>
        <strain evidence="6">Okayama</strain>
    </source>
</reference>
<evidence type="ECO:0000313" key="6">
    <source>
        <dbReference type="EMBL" id="GFP80654.1"/>
    </source>
</evidence>
<dbReference type="InterPro" id="IPR029045">
    <property type="entry name" value="ClpP/crotonase-like_dom_sf"/>
</dbReference>
<comment type="caution">
    <text evidence="6">The sequence shown here is derived from an EMBL/GenBank/DDBJ whole genome shotgun (WGS) entry which is preliminary data.</text>
</comment>
<dbReference type="EC" id="3.1.2.4" evidence="2 4"/>
<dbReference type="PANTHER" id="PTHR43176">
    <property type="entry name" value="3-HYDROXYISOBUTYRYL-COA HYDROLASE-RELATED"/>
    <property type="match status" value="1"/>
</dbReference>
<gene>
    <name evidence="6" type="ORF">PHJA_000208700</name>
</gene>
<comment type="function">
    <text evidence="4">Hydrolyzes 3-hydroxyisobutyryl-CoA (HIBYL-CoA), a saline catabolite. Has high activity toward isobutyryl-CoA. Could be an isobutyryl-CoA dehydrogenase that functions in valine catabolism.</text>
</comment>
<comment type="pathway">
    <text evidence="4">Amino-acid degradation; L-valine degradation.</text>
</comment>
<keyword evidence="3 4" id="KW-0378">Hydrolase</keyword>
<dbReference type="Pfam" id="PF16113">
    <property type="entry name" value="ECH_2"/>
    <property type="match status" value="1"/>
</dbReference>
<organism evidence="6 7">
    <name type="scientific">Phtheirospermum japonicum</name>
    <dbReference type="NCBI Taxonomy" id="374723"/>
    <lineage>
        <taxon>Eukaryota</taxon>
        <taxon>Viridiplantae</taxon>
        <taxon>Streptophyta</taxon>
        <taxon>Embryophyta</taxon>
        <taxon>Tracheophyta</taxon>
        <taxon>Spermatophyta</taxon>
        <taxon>Magnoliopsida</taxon>
        <taxon>eudicotyledons</taxon>
        <taxon>Gunneridae</taxon>
        <taxon>Pentapetalae</taxon>
        <taxon>asterids</taxon>
        <taxon>lamiids</taxon>
        <taxon>Lamiales</taxon>
        <taxon>Orobanchaceae</taxon>
        <taxon>Orobanchaceae incertae sedis</taxon>
        <taxon>Phtheirospermum</taxon>
    </lineage>
</organism>
<evidence type="ECO:0000256" key="1">
    <source>
        <dbReference type="ARBA" id="ARBA00001709"/>
    </source>
</evidence>
<proteinExistence type="inferred from homology"/>
<dbReference type="InterPro" id="IPR045004">
    <property type="entry name" value="ECH_dom"/>
</dbReference>
<dbReference type="GO" id="GO:0003860">
    <property type="term" value="F:3-hydroxyisobutyryl-CoA hydrolase activity"/>
    <property type="evidence" value="ECO:0007669"/>
    <property type="project" value="UniProtKB-UniRule"/>
</dbReference>
<feature type="domain" description="Enoyl-CoA hydratase/isomerase" evidence="5">
    <location>
        <begin position="1"/>
        <end position="153"/>
    </location>
</feature>
<evidence type="ECO:0000259" key="5">
    <source>
        <dbReference type="Pfam" id="PF16113"/>
    </source>
</evidence>